<comment type="similarity">
    <text evidence="1">Belongs to the UPF0065 (bug) family.</text>
</comment>
<dbReference type="PANTHER" id="PTHR42928">
    <property type="entry name" value="TRICARBOXYLATE-BINDING PROTEIN"/>
    <property type="match status" value="1"/>
</dbReference>
<dbReference type="Pfam" id="PF03401">
    <property type="entry name" value="TctC"/>
    <property type="match status" value="1"/>
</dbReference>
<evidence type="ECO:0000313" key="2">
    <source>
        <dbReference type="EMBL" id="ETF02344.1"/>
    </source>
</evidence>
<name>V8QTK9_9BURK</name>
<evidence type="ECO:0000313" key="3">
    <source>
        <dbReference type="Proteomes" id="UP000018733"/>
    </source>
</evidence>
<dbReference type="eggNOG" id="COG3181">
    <property type="taxonomic scope" value="Bacteria"/>
</dbReference>
<dbReference type="HOGENOM" id="CLU_045683_0_0_4"/>
<dbReference type="PATRIC" id="fig|1424334.3.peg.2489"/>
<evidence type="ECO:0008006" key="4">
    <source>
        <dbReference type="Google" id="ProtNLM"/>
    </source>
</evidence>
<dbReference type="Gene3D" id="3.40.190.150">
    <property type="entry name" value="Bordetella uptake gene, domain 1"/>
    <property type="match status" value="1"/>
</dbReference>
<dbReference type="Gene3D" id="3.40.190.10">
    <property type="entry name" value="Periplasmic binding protein-like II"/>
    <property type="match status" value="1"/>
</dbReference>
<accession>V8QTK9</accession>
<dbReference type="EMBL" id="AYXT01000010">
    <property type="protein sequence ID" value="ETF02344.1"/>
    <property type="molecule type" value="Genomic_DNA"/>
</dbReference>
<protein>
    <recommendedName>
        <fullName evidence="4">ABC transporter substrate-binding protein</fullName>
    </recommendedName>
</protein>
<dbReference type="PANTHER" id="PTHR42928:SF5">
    <property type="entry name" value="BLR1237 PROTEIN"/>
    <property type="match status" value="1"/>
</dbReference>
<sequence length="289" mass="31579">MVVPFGPGGASDAIGRALAQKFSEQWKVNTVVENKPGGEFMVGAAALATAKPDGYTMGLLTLGYVQNQIVKPSQRYNPMTDFETIGLVGSTPLALVVNGKSDISSFKDLQKRSAEDPASLTFSSCCTAMLFSVEMLKRNAGLAGAYIPYKGSVPSVNAVLGGDTVYTIDTAYSVKEFVKVGKLRALAVTMRDRIDAMPDVPNLTEVGVPGTFEMDTWYYLAFPKETPSESIEKANETLRKILSMPDIKKKFEQFVAIPTSSTPAEATKKMRYDFDRYSKLARENQLKFE</sequence>
<comment type="caution">
    <text evidence="2">The sequence shown here is derived from an EMBL/GenBank/DDBJ whole genome shotgun (WGS) entry which is preliminary data.</text>
</comment>
<keyword evidence="3" id="KW-1185">Reference proteome</keyword>
<reference evidence="2 3" key="1">
    <citation type="journal article" date="2014" name="Genome Announc.">
        <title>Draft Genome Sequence of Advenella kashmirensis Strain W13003, a Polycyclic Aromatic Hydrocarbon-Degrading Bacterium.</title>
        <authorList>
            <person name="Wang X."/>
            <person name="Jin D."/>
            <person name="Zhou L."/>
            <person name="Wu L."/>
            <person name="An W."/>
            <person name="Zhao L."/>
        </authorList>
    </citation>
    <scope>NUCLEOTIDE SEQUENCE [LARGE SCALE GENOMIC DNA]</scope>
    <source>
        <strain evidence="2 3">W13003</strain>
    </source>
</reference>
<dbReference type="PIRSF" id="PIRSF017082">
    <property type="entry name" value="YflP"/>
    <property type="match status" value="1"/>
</dbReference>
<dbReference type="AlphaFoldDB" id="V8QTK9"/>
<dbReference type="InterPro" id="IPR005064">
    <property type="entry name" value="BUG"/>
</dbReference>
<dbReference type="InterPro" id="IPR042100">
    <property type="entry name" value="Bug_dom1"/>
</dbReference>
<organism evidence="2 3">
    <name type="scientific">Advenella kashmirensis W13003</name>
    <dbReference type="NCBI Taxonomy" id="1424334"/>
    <lineage>
        <taxon>Bacteria</taxon>
        <taxon>Pseudomonadati</taxon>
        <taxon>Pseudomonadota</taxon>
        <taxon>Betaproteobacteria</taxon>
        <taxon>Burkholderiales</taxon>
        <taxon>Alcaligenaceae</taxon>
    </lineage>
</organism>
<dbReference type="SUPFAM" id="SSF53850">
    <property type="entry name" value="Periplasmic binding protein-like II"/>
    <property type="match status" value="1"/>
</dbReference>
<dbReference type="Proteomes" id="UP000018733">
    <property type="component" value="Unassembled WGS sequence"/>
</dbReference>
<proteinExistence type="inferred from homology"/>
<gene>
    <name evidence="2" type="ORF">W822_12375</name>
</gene>
<evidence type="ECO:0000256" key="1">
    <source>
        <dbReference type="ARBA" id="ARBA00006987"/>
    </source>
</evidence>
<dbReference type="STRING" id="1424334.W822_12375"/>